<keyword evidence="3" id="KW-0337">GPI-anchor biosynthesis</keyword>
<sequence>MAYGIIGRNRFMPSGLAQDGTRWILPLHVTLLLLLAAGAQPLGGIDRAMCQWDCGWYEQIARNGYDMPPRWTSDDYGQASWAFFPLYPLLLRAMIDLTGLGAHAAGLAIGAILFPVLVLLAATYMRDRVGDDGANGPFRTVMFLILPTGFWFRLPYTECLYGVLLLGMLMVLARGRTLAAMLLAALLCLTRPTGLVCVIVAALFHAFAPGMRAPGAGRPTRLVEGGVVILAGGTGLASFIFFLDHLLGDGLAFAHVQAAWGHQPHLPSFWIGYGFTHRRTLHLAIAALLEIGLIGWGLRIGWRMESCTLLATFLLAGSAGIMSIHRIVLGNPLAGMLLTIMADRAPPSWRRWLILLCLVLDCVFADSWLHGRRFLA</sequence>
<gene>
    <name evidence="11" type="ORF">HLH48_12715</name>
</gene>
<evidence type="ECO:0000256" key="4">
    <source>
        <dbReference type="ARBA" id="ARBA00022676"/>
    </source>
</evidence>
<comment type="caution">
    <text evidence="11">The sequence shown here is derived from an EMBL/GenBank/DDBJ whole genome shotgun (WGS) entry which is preliminary data.</text>
</comment>
<feature type="transmembrane region" description="Helical" evidence="10">
    <location>
        <begin position="222"/>
        <end position="243"/>
    </location>
</feature>
<evidence type="ECO:0000313" key="12">
    <source>
        <dbReference type="Proteomes" id="UP000589085"/>
    </source>
</evidence>
<evidence type="ECO:0000313" key="11">
    <source>
        <dbReference type="EMBL" id="MBB2161024.1"/>
    </source>
</evidence>
<dbReference type="PANTHER" id="PTHR12468:SF2">
    <property type="entry name" value="GPI MANNOSYLTRANSFERASE 2"/>
    <property type="match status" value="1"/>
</dbReference>
<evidence type="ECO:0000256" key="7">
    <source>
        <dbReference type="ARBA" id="ARBA00022824"/>
    </source>
</evidence>
<evidence type="ECO:0000256" key="10">
    <source>
        <dbReference type="SAM" id="Phobius"/>
    </source>
</evidence>
<feature type="transmembrane region" description="Helical" evidence="10">
    <location>
        <begin position="193"/>
        <end position="210"/>
    </location>
</feature>
<reference evidence="11 12" key="1">
    <citation type="submission" date="2020-04" db="EMBL/GenBank/DDBJ databases">
        <title>Description of novel Gluconacetobacter.</title>
        <authorList>
            <person name="Sombolestani A."/>
        </authorList>
    </citation>
    <scope>NUCLEOTIDE SEQUENCE [LARGE SCALE GENOMIC DNA]</scope>
    <source>
        <strain evidence="11 12">LMG 19747</strain>
    </source>
</reference>
<keyword evidence="4" id="KW-0328">Glycosyltransferase</keyword>
<proteinExistence type="predicted"/>
<dbReference type="UniPathway" id="UPA00196"/>
<evidence type="ECO:0000256" key="3">
    <source>
        <dbReference type="ARBA" id="ARBA00022502"/>
    </source>
</evidence>
<dbReference type="EMBL" id="JABEQJ010000015">
    <property type="protein sequence ID" value="MBB2161024.1"/>
    <property type="molecule type" value="Genomic_DNA"/>
</dbReference>
<evidence type="ECO:0000256" key="8">
    <source>
        <dbReference type="ARBA" id="ARBA00022989"/>
    </source>
</evidence>
<name>A0A7W4NNH5_9PROT</name>
<keyword evidence="7" id="KW-0256">Endoplasmic reticulum</keyword>
<keyword evidence="5" id="KW-0808">Transferase</keyword>
<dbReference type="GO" id="GO:0016020">
    <property type="term" value="C:membrane"/>
    <property type="evidence" value="ECO:0007669"/>
    <property type="project" value="GOC"/>
</dbReference>
<accession>A0A7W4NNH5</accession>
<feature type="transmembrane region" description="Helical" evidence="10">
    <location>
        <begin position="102"/>
        <end position="124"/>
    </location>
</feature>
<dbReference type="GO" id="GO:0000009">
    <property type="term" value="F:alpha-1,6-mannosyltransferase activity"/>
    <property type="evidence" value="ECO:0007669"/>
    <property type="project" value="InterPro"/>
</dbReference>
<feature type="transmembrane region" description="Helical" evidence="10">
    <location>
        <begin position="280"/>
        <end position="298"/>
    </location>
</feature>
<evidence type="ECO:0008006" key="13">
    <source>
        <dbReference type="Google" id="ProtNLM"/>
    </source>
</evidence>
<evidence type="ECO:0000256" key="9">
    <source>
        <dbReference type="ARBA" id="ARBA00023136"/>
    </source>
</evidence>
<comment type="pathway">
    <text evidence="2">Glycolipid biosynthesis; glycosylphosphatidylinositol-anchor biosynthesis.</text>
</comment>
<organism evidence="11 12">
    <name type="scientific">Gluconacetobacter sacchari</name>
    <dbReference type="NCBI Taxonomy" id="92759"/>
    <lineage>
        <taxon>Bacteria</taxon>
        <taxon>Pseudomonadati</taxon>
        <taxon>Pseudomonadota</taxon>
        <taxon>Alphaproteobacteria</taxon>
        <taxon>Acetobacterales</taxon>
        <taxon>Acetobacteraceae</taxon>
        <taxon>Gluconacetobacter</taxon>
    </lineage>
</organism>
<dbReference type="InterPro" id="IPR007315">
    <property type="entry name" value="PIG-V/Gpi18"/>
</dbReference>
<evidence type="ECO:0000256" key="5">
    <source>
        <dbReference type="ARBA" id="ARBA00022679"/>
    </source>
</evidence>
<dbReference type="GO" id="GO:0006506">
    <property type="term" value="P:GPI anchor biosynthetic process"/>
    <property type="evidence" value="ECO:0007669"/>
    <property type="project" value="UniProtKB-UniPathway"/>
</dbReference>
<protein>
    <recommendedName>
        <fullName evidence="13">Mannosyltransferase PIG-V</fullName>
    </recommendedName>
</protein>
<comment type="subcellular location">
    <subcellularLocation>
        <location evidence="1">Endoplasmic reticulum membrane</location>
        <topology evidence="1">Multi-pass membrane protein</topology>
    </subcellularLocation>
</comment>
<keyword evidence="9 10" id="KW-0472">Membrane</keyword>
<dbReference type="GO" id="GO:0004376">
    <property type="term" value="F:GPI mannosyltransferase activity"/>
    <property type="evidence" value="ECO:0007669"/>
    <property type="project" value="InterPro"/>
</dbReference>
<feature type="transmembrane region" description="Helical" evidence="10">
    <location>
        <begin position="161"/>
        <end position="187"/>
    </location>
</feature>
<dbReference type="AlphaFoldDB" id="A0A7W4NNH5"/>
<keyword evidence="8 10" id="KW-1133">Transmembrane helix</keyword>
<dbReference type="Proteomes" id="UP000589085">
    <property type="component" value="Unassembled WGS sequence"/>
</dbReference>
<keyword evidence="6 10" id="KW-0812">Transmembrane</keyword>
<evidence type="ECO:0000256" key="2">
    <source>
        <dbReference type="ARBA" id="ARBA00004687"/>
    </source>
</evidence>
<evidence type="ECO:0000256" key="1">
    <source>
        <dbReference type="ARBA" id="ARBA00004477"/>
    </source>
</evidence>
<dbReference type="GO" id="GO:0031501">
    <property type="term" value="C:mannosyltransferase complex"/>
    <property type="evidence" value="ECO:0007669"/>
    <property type="project" value="TreeGrafter"/>
</dbReference>
<dbReference type="PANTHER" id="PTHR12468">
    <property type="entry name" value="GPI MANNOSYLTRANSFERASE 2"/>
    <property type="match status" value="1"/>
</dbReference>
<feature type="transmembrane region" description="Helical" evidence="10">
    <location>
        <begin position="349"/>
        <end position="369"/>
    </location>
</feature>
<evidence type="ECO:0000256" key="6">
    <source>
        <dbReference type="ARBA" id="ARBA00022692"/>
    </source>
</evidence>
<feature type="transmembrane region" description="Helical" evidence="10">
    <location>
        <begin position="310"/>
        <end position="329"/>
    </location>
</feature>